<dbReference type="Pfam" id="PF00096">
    <property type="entry name" value="zf-C2H2"/>
    <property type="match status" value="2"/>
</dbReference>
<dbReference type="SUPFAM" id="SSF57716">
    <property type="entry name" value="Glucocorticoid receptor-like (DNA-binding domain)"/>
    <property type="match status" value="1"/>
</dbReference>
<evidence type="ECO:0000256" key="5">
    <source>
        <dbReference type="PROSITE-ProRule" id="PRU00042"/>
    </source>
</evidence>
<evidence type="ECO:0000313" key="9">
    <source>
        <dbReference type="EMBL" id="PCG75024.1"/>
    </source>
</evidence>
<keyword evidence="2" id="KW-0677">Repeat</keyword>
<keyword evidence="3 5" id="KW-0863">Zinc-finger</keyword>
<dbReference type="PANTHER" id="PTHR24379">
    <property type="entry name" value="KRAB AND ZINC FINGER DOMAIN-CONTAINING"/>
    <property type="match status" value="1"/>
</dbReference>
<keyword evidence="4 6" id="KW-0862">Zinc</keyword>
<protein>
    <recommendedName>
        <fullName evidence="10">Protein krueppel</fullName>
    </recommendedName>
</protein>
<dbReference type="AlphaFoldDB" id="A0A2A4JTS5"/>
<evidence type="ECO:0000256" key="2">
    <source>
        <dbReference type="ARBA" id="ARBA00022737"/>
    </source>
</evidence>
<dbReference type="GO" id="GO:0005634">
    <property type="term" value="C:nucleus"/>
    <property type="evidence" value="ECO:0007669"/>
    <property type="project" value="InterPro"/>
</dbReference>
<evidence type="ECO:0008006" key="10">
    <source>
        <dbReference type="Google" id="ProtNLM"/>
    </source>
</evidence>
<dbReference type="SMART" id="SM00868">
    <property type="entry name" value="zf-AD"/>
    <property type="match status" value="1"/>
</dbReference>
<feature type="domain" description="C2H2-type" evidence="7">
    <location>
        <begin position="231"/>
        <end position="258"/>
    </location>
</feature>
<sequence>MCDDVQNCCRICLDVESDHVSILGDPTISLHMKSCLSVTVSANDHLPKTVCMSCVSLLNQFYNFQLNARCSQDWLESSVQEKLKKPSENKMVIQPLPDSEYNSDSLLEFLNNTANIEEYLNNLGKEDIPCIVNMLDKNEHSMEISKINNKITKVPSPKKKDITKKFKLEKEVLDTDCHTVKGFTIKESDVKIKVNQIKIEKNDFICFGCKMKFDMVQKLLQHLSVCDIASRTCIHCDMLFNSKQQMQQHSLTHNSTQPFTCNCGEELPSKERLMQHHKTCHMDYAATVGYVYRCKGCGDTFRERFQLYKHAKEHIIKSEERVCDICGHTFPGSDALNKHRKEEHEKPENVMYKCKICNITSTDRKEMYLHVKKHTARPEPTRHLCESCGRSFATRTSLLRHSLMHSSDKTVCHICKKQLMDTKLLEHHLMEHIEIAICEKCGQSMSRFKLATHGCV</sequence>
<comment type="caution">
    <text evidence="9">The sequence shown here is derived from an EMBL/GenBank/DDBJ whole genome shotgun (WGS) entry which is preliminary data.</text>
</comment>
<name>A0A2A4JTS5_HELVI</name>
<dbReference type="PROSITE" id="PS51915">
    <property type="entry name" value="ZAD"/>
    <property type="match status" value="1"/>
</dbReference>
<dbReference type="InterPro" id="IPR036236">
    <property type="entry name" value="Znf_C2H2_sf"/>
</dbReference>
<feature type="binding site" evidence="6">
    <location>
        <position position="9"/>
    </location>
    <ligand>
        <name>Zn(2+)</name>
        <dbReference type="ChEBI" id="CHEBI:29105"/>
    </ligand>
</feature>
<dbReference type="PANTHER" id="PTHR24379:SF127">
    <property type="entry name" value="BLOODY FINGERS-RELATED"/>
    <property type="match status" value="1"/>
</dbReference>
<feature type="domain" description="C2H2-type" evidence="7">
    <location>
        <begin position="292"/>
        <end position="319"/>
    </location>
</feature>
<dbReference type="SUPFAM" id="SSF57667">
    <property type="entry name" value="beta-beta-alpha zinc fingers"/>
    <property type="match status" value="3"/>
</dbReference>
<dbReference type="InterPro" id="IPR013087">
    <property type="entry name" value="Znf_C2H2_type"/>
</dbReference>
<dbReference type="SMART" id="SM00355">
    <property type="entry name" value="ZnF_C2H2"/>
    <property type="match status" value="7"/>
</dbReference>
<dbReference type="InterPro" id="IPR012934">
    <property type="entry name" value="Znf_AD"/>
</dbReference>
<dbReference type="GO" id="GO:0008270">
    <property type="term" value="F:zinc ion binding"/>
    <property type="evidence" value="ECO:0007669"/>
    <property type="project" value="UniProtKB-UniRule"/>
</dbReference>
<feature type="domain" description="ZAD" evidence="8">
    <location>
        <begin position="7"/>
        <end position="78"/>
    </location>
</feature>
<evidence type="ECO:0000256" key="1">
    <source>
        <dbReference type="ARBA" id="ARBA00022723"/>
    </source>
</evidence>
<keyword evidence="1 6" id="KW-0479">Metal-binding</keyword>
<dbReference type="Gene3D" id="3.30.160.60">
    <property type="entry name" value="Classic Zinc Finger"/>
    <property type="match status" value="3"/>
</dbReference>
<organism evidence="9">
    <name type="scientific">Heliothis virescens</name>
    <name type="common">Tobacco budworm moth</name>
    <dbReference type="NCBI Taxonomy" id="7102"/>
    <lineage>
        <taxon>Eukaryota</taxon>
        <taxon>Metazoa</taxon>
        <taxon>Ecdysozoa</taxon>
        <taxon>Arthropoda</taxon>
        <taxon>Hexapoda</taxon>
        <taxon>Insecta</taxon>
        <taxon>Pterygota</taxon>
        <taxon>Neoptera</taxon>
        <taxon>Endopterygota</taxon>
        <taxon>Lepidoptera</taxon>
        <taxon>Glossata</taxon>
        <taxon>Ditrysia</taxon>
        <taxon>Noctuoidea</taxon>
        <taxon>Noctuidae</taxon>
        <taxon>Heliothinae</taxon>
        <taxon>Heliothis</taxon>
    </lineage>
</organism>
<feature type="binding site" evidence="6">
    <location>
        <position position="51"/>
    </location>
    <ligand>
        <name>Zn(2+)</name>
        <dbReference type="ChEBI" id="CHEBI:29105"/>
    </ligand>
</feature>
<accession>A0A2A4JTS5</accession>
<dbReference type="Pfam" id="PF07776">
    <property type="entry name" value="zf-AD"/>
    <property type="match status" value="1"/>
</dbReference>
<evidence type="ECO:0000259" key="7">
    <source>
        <dbReference type="PROSITE" id="PS50157"/>
    </source>
</evidence>
<feature type="domain" description="C2H2-type" evidence="7">
    <location>
        <begin position="321"/>
        <end position="349"/>
    </location>
</feature>
<dbReference type="PROSITE" id="PS50157">
    <property type="entry name" value="ZINC_FINGER_C2H2_2"/>
    <property type="match status" value="5"/>
</dbReference>
<feature type="binding site" evidence="6">
    <location>
        <position position="12"/>
    </location>
    <ligand>
        <name>Zn(2+)</name>
        <dbReference type="ChEBI" id="CHEBI:29105"/>
    </ligand>
</feature>
<dbReference type="GO" id="GO:0000981">
    <property type="term" value="F:DNA-binding transcription factor activity, RNA polymerase II-specific"/>
    <property type="evidence" value="ECO:0007669"/>
    <property type="project" value="TreeGrafter"/>
</dbReference>
<dbReference type="STRING" id="7102.A0A2A4JTS5"/>
<dbReference type="EMBL" id="NWSH01000650">
    <property type="protein sequence ID" value="PCG75024.1"/>
    <property type="molecule type" value="Genomic_DNA"/>
</dbReference>
<feature type="binding site" evidence="6">
    <location>
        <position position="54"/>
    </location>
    <ligand>
        <name>Zn(2+)</name>
        <dbReference type="ChEBI" id="CHEBI:29105"/>
    </ligand>
</feature>
<dbReference type="GO" id="GO:0000977">
    <property type="term" value="F:RNA polymerase II transcription regulatory region sequence-specific DNA binding"/>
    <property type="evidence" value="ECO:0007669"/>
    <property type="project" value="TreeGrafter"/>
</dbReference>
<reference evidence="9" key="1">
    <citation type="submission" date="2017-09" db="EMBL/GenBank/DDBJ databases">
        <title>Contemporary evolution of a Lepidopteran species, Heliothis virescens, in response to modern agricultural practices.</title>
        <authorList>
            <person name="Fritz M.L."/>
            <person name="Deyonke A.M."/>
            <person name="Papanicolaou A."/>
            <person name="Micinski S."/>
            <person name="Westbrook J."/>
            <person name="Gould F."/>
        </authorList>
    </citation>
    <scope>NUCLEOTIDE SEQUENCE [LARGE SCALE GENOMIC DNA]</scope>
    <source>
        <strain evidence="9">HvINT-</strain>
        <tissue evidence="9">Whole body</tissue>
    </source>
</reference>
<dbReference type="Gene3D" id="3.40.1800.20">
    <property type="match status" value="1"/>
</dbReference>
<evidence type="ECO:0000256" key="6">
    <source>
        <dbReference type="PROSITE-ProRule" id="PRU01263"/>
    </source>
</evidence>
<evidence type="ECO:0000256" key="4">
    <source>
        <dbReference type="ARBA" id="ARBA00022833"/>
    </source>
</evidence>
<evidence type="ECO:0000259" key="8">
    <source>
        <dbReference type="PROSITE" id="PS51915"/>
    </source>
</evidence>
<feature type="domain" description="C2H2-type" evidence="7">
    <location>
        <begin position="352"/>
        <end position="379"/>
    </location>
</feature>
<dbReference type="PROSITE" id="PS00028">
    <property type="entry name" value="ZINC_FINGER_C2H2_1"/>
    <property type="match status" value="4"/>
</dbReference>
<evidence type="ECO:0000256" key="3">
    <source>
        <dbReference type="ARBA" id="ARBA00022771"/>
    </source>
</evidence>
<gene>
    <name evidence="9" type="ORF">B5V51_12373</name>
</gene>
<proteinExistence type="predicted"/>
<feature type="domain" description="C2H2-type" evidence="7">
    <location>
        <begin position="383"/>
        <end position="410"/>
    </location>
</feature>